<gene>
    <name evidence="2" type="ORF">N866_02050</name>
</gene>
<keyword evidence="3" id="KW-1185">Reference proteome</keyword>
<feature type="domain" description="Metallo-beta-lactamase" evidence="1">
    <location>
        <begin position="35"/>
        <end position="219"/>
    </location>
</feature>
<proteinExistence type="predicted"/>
<dbReference type="EMBL" id="AXCW01000012">
    <property type="protein sequence ID" value="EYR64909.1"/>
    <property type="molecule type" value="Genomic_DNA"/>
</dbReference>
<dbReference type="OrthoDB" id="3813329at2"/>
<name>A0A021VUP8_9CELL</name>
<dbReference type="Proteomes" id="UP000019753">
    <property type="component" value="Unassembled WGS sequence"/>
</dbReference>
<dbReference type="InterPro" id="IPR001279">
    <property type="entry name" value="Metallo-B-lactamas"/>
</dbReference>
<dbReference type="AlphaFoldDB" id="A0A021VUP8"/>
<reference evidence="2 3" key="1">
    <citation type="submission" date="2014-01" db="EMBL/GenBank/DDBJ databases">
        <title>Actinotalea ferrariae CF5-4.</title>
        <authorList>
            <person name="Chen F."/>
            <person name="Li Y."/>
            <person name="Wang G."/>
        </authorList>
    </citation>
    <scope>NUCLEOTIDE SEQUENCE [LARGE SCALE GENOMIC DNA]</scope>
    <source>
        <strain evidence="2 3">CF5-4</strain>
    </source>
</reference>
<organism evidence="2 3">
    <name type="scientific">Actinotalea ferrariae CF5-4</name>
    <dbReference type="NCBI Taxonomy" id="948458"/>
    <lineage>
        <taxon>Bacteria</taxon>
        <taxon>Bacillati</taxon>
        <taxon>Actinomycetota</taxon>
        <taxon>Actinomycetes</taxon>
        <taxon>Micrococcales</taxon>
        <taxon>Cellulomonadaceae</taxon>
        <taxon>Actinotalea</taxon>
    </lineage>
</organism>
<dbReference type="SUPFAM" id="SSF56281">
    <property type="entry name" value="Metallo-hydrolase/oxidoreductase"/>
    <property type="match status" value="1"/>
</dbReference>
<evidence type="ECO:0000313" key="3">
    <source>
        <dbReference type="Proteomes" id="UP000019753"/>
    </source>
</evidence>
<dbReference type="InterPro" id="IPR050855">
    <property type="entry name" value="NDM-1-like"/>
</dbReference>
<dbReference type="PANTHER" id="PTHR42951">
    <property type="entry name" value="METALLO-BETA-LACTAMASE DOMAIN-CONTAINING"/>
    <property type="match status" value="1"/>
</dbReference>
<dbReference type="PANTHER" id="PTHR42951:SF22">
    <property type="entry name" value="METALLO BETA-LACTAMASE SUPERFAMILY LIPOPROTEIN"/>
    <property type="match status" value="1"/>
</dbReference>
<dbReference type="SMART" id="SM00849">
    <property type="entry name" value="Lactamase_B"/>
    <property type="match status" value="1"/>
</dbReference>
<accession>A0A021VUP8</accession>
<dbReference type="Pfam" id="PF00753">
    <property type="entry name" value="Lactamase_B"/>
    <property type="match status" value="1"/>
</dbReference>
<protein>
    <submittedName>
        <fullName evidence="2">Lactamase</fullName>
    </submittedName>
</protein>
<dbReference type="Gene3D" id="3.60.15.10">
    <property type="entry name" value="Ribonuclease Z/Hydroxyacylglutathione hydrolase-like"/>
    <property type="match status" value="1"/>
</dbReference>
<dbReference type="RefSeq" id="WP_052022270.1">
    <property type="nucleotide sequence ID" value="NZ_AXCW01000012.1"/>
</dbReference>
<evidence type="ECO:0000259" key="1">
    <source>
        <dbReference type="SMART" id="SM00849"/>
    </source>
</evidence>
<evidence type="ECO:0000313" key="2">
    <source>
        <dbReference type="EMBL" id="EYR64909.1"/>
    </source>
</evidence>
<sequence length="272" mass="28585">MPDPGGAGPAARRPGRELVEVAPGVHVTTAEHWTTTTTVLVARDGGCLVVDPALTVGDLAGLAEALRERRWVVEAGFATHPHWDHVLWATALGDVPRWATPECAAVAARDPDALLRAAADEGAPGHDPGLVGRLAALDGSVLPWSRPAVAVAYAGHAAGSAALLLPDAGVLAVGDVLSDVEVPLLDLASDDPLRDHHAGLDRLEAVAAEHAVEVLVPGHGHVTDAAGLRRRLAADRAYLDRLAARQPVEDPRLADAWVRGEHERQSRWLADR</sequence>
<comment type="caution">
    <text evidence="2">The sequence shown here is derived from an EMBL/GenBank/DDBJ whole genome shotgun (WGS) entry which is preliminary data.</text>
</comment>
<dbReference type="InterPro" id="IPR036866">
    <property type="entry name" value="RibonucZ/Hydroxyglut_hydro"/>
</dbReference>